<dbReference type="Pfam" id="PF02038">
    <property type="entry name" value="ATP1G1_PLM_MAT8"/>
    <property type="match status" value="1"/>
</dbReference>
<dbReference type="RefSeq" id="XP_028280474.1">
    <property type="nucleotide sequence ID" value="XM_028424673.1"/>
</dbReference>
<dbReference type="CDD" id="cd20323">
    <property type="entry name" value="FXYD_FXYD5"/>
    <property type="match status" value="1"/>
</dbReference>
<dbReference type="InterPro" id="IPR047297">
    <property type="entry name" value="FXYD_motif"/>
</dbReference>
<name>A0A6P7JU37_9TELE</name>
<dbReference type="CTD" id="53827"/>
<evidence type="ECO:0000313" key="12">
    <source>
        <dbReference type="RefSeq" id="XP_028280474.1"/>
    </source>
</evidence>
<keyword evidence="3 8" id="KW-0813">Transport</keyword>
<feature type="compositionally biased region" description="Low complexity" evidence="9">
    <location>
        <begin position="92"/>
        <end position="103"/>
    </location>
</feature>
<dbReference type="GO" id="GO:0017080">
    <property type="term" value="F:sodium channel regulator activity"/>
    <property type="evidence" value="ECO:0007669"/>
    <property type="project" value="TreeGrafter"/>
</dbReference>
<dbReference type="PANTHER" id="PTHR14132:SF23">
    <property type="entry name" value="FXYD DOMAIN-CONTAINING ION TRANSPORT REGULATOR"/>
    <property type="match status" value="1"/>
</dbReference>
<dbReference type="OrthoDB" id="8961850at2759"/>
<evidence type="ECO:0000256" key="9">
    <source>
        <dbReference type="SAM" id="MobiDB-lite"/>
    </source>
</evidence>
<keyword evidence="5 8" id="KW-1133">Transmembrane helix</keyword>
<reference evidence="12" key="1">
    <citation type="submission" date="2025-08" db="UniProtKB">
        <authorList>
            <consortium name="RefSeq"/>
        </authorList>
    </citation>
    <scope>IDENTIFICATION</scope>
</reference>
<evidence type="ECO:0000256" key="2">
    <source>
        <dbReference type="ARBA" id="ARBA00005948"/>
    </source>
</evidence>
<evidence type="ECO:0000256" key="3">
    <source>
        <dbReference type="ARBA" id="ARBA00022448"/>
    </source>
</evidence>
<keyword evidence="11" id="KW-1185">Reference proteome</keyword>
<feature type="compositionally biased region" description="Polar residues" evidence="9">
    <location>
        <begin position="72"/>
        <end position="91"/>
    </location>
</feature>
<evidence type="ECO:0000256" key="6">
    <source>
        <dbReference type="ARBA" id="ARBA00023065"/>
    </source>
</evidence>
<feature type="signal peptide" evidence="10">
    <location>
        <begin position="1"/>
        <end position="37"/>
    </location>
</feature>
<dbReference type="AlphaFoldDB" id="A0A6P7JU37"/>
<comment type="similarity">
    <text evidence="2 8">Belongs to the FXYD family.</text>
</comment>
<evidence type="ECO:0000313" key="11">
    <source>
        <dbReference type="Proteomes" id="UP000515145"/>
    </source>
</evidence>
<protein>
    <recommendedName>
        <fullName evidence="8">FXYD domain-containing ion transport regulator</fullName>
    </recommendedName>
</protein>
<dbReference type="PROSITE" id="PS01310">
    <property type="entry name" value="FXYD"/>
    <property type="match status" value="1"/>
</dbReference>
<dbReference type="GO" id="GO:0043269">
    <property type="term" value="P:regulation of monoatomic ion transport"/>
    <property type="evidence" value="ECO:0007669"/>
    <property type="project" value="InterPro"/>
</dbReference>
<evidence type="ECO:0000256" key="8">
    <source>
        <dbReference type="RuleBase" id="RU364131"/>
    </source>
</evidence>
<organism evidence="11 12">
    <name type="scientific">Parambassis ranga</name>
    <name type="common">Indian glassy fish</name>
    <dbReference type="NCBI Taxonomy" id="210632"/>
    <lineage>
        <taxon>Eukaryota</taxon>
        <taxon>Metazoa</taxon>
        <taxon>Chordata</taxon>
        <taxon>Craniata</taxon>
        <taxon>Vertebrata</taxon>
        <taxon>Euteleostomi</taxon>
        <taxon>Actinopterygii</taxon>
        <taxon>Neopterygii</taxon>
        <taxon>Teleostei</taxon>
        <taxon>Neoteleostei</taxon>
        <taxon>Acanthomorphata</taxon>
        <taxon>Ovalentaria</taxon>
        <taxon>Ambassidae</taxon>
        <taxon>Parambassis</taxon>
    </lineage>
</organism>
<feature type="compositionally biased region" description="Polar residues" evidence="9">
    <location>
        <begin position="104"/>
        <end position="128"/>
    </location>
</feature>
<feature type="transmembrane region" description="Helical" evidence="8">
    <location>
        <begin position="162"/>
        <end position="185"/>
    </location>
</feature>
<dbReference type="GO" id="GO:0016020">
    <property type="term" value="C:membrane"/>
    <property type="evidence" value="ECO:0007669"/>
    <property type="project" value="UniProtKB-SubCell"/>
</dbReference>
<proteinExistence type="inferred from homology"/>
<dbReference type="InterPro" id="IPR000272">
    <property type="entry name" value="Ion-transport_regulator_FXYD"/>
</dbReference>
<evidence type="ECO:0000256" key="10">
    <source>
        <dbReference type="SAM" id="SignalP"/>
    </source>
</evidence>
<dbReference type="PANTHER" id="PTHR14132">
    <property type="entry name" value="SODIUM/POTASSIUM-TRANSPORTING ATPASE SUBUNIT GAMMA"/>
    <property type="match status" value="1"/>
</dbReference>
<evidence type="ECO:0000256" key="4">
    <source>
        <dbReference type="ARBA" id="ARBA00022692"/>
    </source>
</evidence>
<dbReference type="GeneID" id="114448041"/>
<keyword evidence="6 8" id="KW-0406">Ion transport</keyword>
<keyword evidence="4 8" id="KW-0812">Transmembrane</keyword>
<accession>A0A6P7JU37</accession>
<evidence type="ECO:0000256" key="1">
    <source>
        <dbReference type="ARBA" id="ARBA00004167"/>
    </source>
</evidence>
<keyword evidence="10" id="KW-0732">Signal</keyword>
<evidence type="ECO:0000256" key="7">
    <source>
        <dbReference type="ARBA" id="ARBA00023136"/>
    </source>
</evidence>
<gene>
    <name evidence="12" type="primary">fxyd5</name>
</gene>
<dbReference type="GO" id="GO:0006811">
    <property type="term" value="P:monoatomic ion transport"/>
    <property type="evidence" value="ECO:0007669"/>
    <property type="project" value="UniProtKB-KW"/>
</dbReference>
<dbReference type="Gene3D" id="1.20.5.780">
    <property type="entry name" value="Single helix bin"/>
    <property type="match status" value="1"/>
</dbReference>
<dbReference type="Proteomes" id="UP000515145">
    <property type="component" value="Chromosome 16"/>
</dbReference>
<evidence type="ECO:0000256" key="5">
    <source>
        <dbReference type="ARBA" id="ARBA00022989"/>
    </source>
</evidence>
<feature type="chain" id="PRO_5027685211" description="FXYD domain-containing ion transport regulator" evidence="10">
    <location>
        <begin position="38"/>
        <end position="203"/>
    </location>
</feature>
<keyword evidence="7 8" id="KW-0472">Membrane</keyword>
<comment type="subcellular location">
    <subcellularLocation>
        <location evidence="1">Membrane</location>
        <topology evidence="1">Single-pass membrane protein</topology>
    </subcellularLocation>
</comment>
<sequence length="203" mass="22262">MRLWINLWTQAPHRMDTKIFMASFVFFLCAMIKVSRAQDPTSTDDSVSLNNRMAVTDSTITGGRPESRVTRDVNSSPDAFPPQQTTNQGSDTVNTVNSVNTTTPAIKTTAGSRAPTKETTNLQPKLTSTPASTVRSRKAGIQVAWDSKWDEGFTYDYASLRYAGLVIAAVLFVMGILVISCGKVCRCPRCHKKSSKSYQVVQG</sequence>
<feature type="region of interest" description="Disordered" evidence="9">
    <location>
        <begin position="55"/>
        <end position="128"/>
    </location>
</feature>
<dbReference type="InParanoid" id="A0A6P7JU37"/>